<dbReference type="VEuPathDB" id="VectorBase:CQUJHB003663"/>
<dbReference type="InterPro" id="IPR017946">
    <property type="entry name" value="PLC-like_Pdiesterase_TIM-brl"/>
</dbReference>
<dbReference type="GO" id="GO:0016042">
    <property type="term" value="P:lipid catabolic process"/>
    <property type="evidence" value="ECO:0007669"/>
    <property type="project" value="UniProtKB-KW"/>
</dbReference>
<dbReference type="SUPFAM" id="SSF48366">
    <property type="entry name" value="Ras GEF"/>
    <property type="match status" value="1"/>
</dbReference>
<dbReference type="Pfam" id="PF00387">
    <property type="entry name" value="PI-PLC-Y"/>
    <property type="match status" value="1"/>
</dbReference>
<feature type="region of interest" description="Disordered" evidence="8">
    <location>
        <begin position="1320"/>
        <end position="1339"/>
    </location>
</feature>
<dbReference type="EC" id="3.1.4.11" evidence="1 7"/>
<evidence type="ECO:0000313" key="13">
    <source>
        <dbReference type="EMBL" id="EDS27728.1"/>
    </source>
</evidence>
<dbReference type="InterPro" id="IPR001711">
    <property type="entry name" value="PLipase_C_Pinositol-sp_Y"/>
</dbReference>
<dbReference type="InterPro" id="IPR000008">
    <property type="entry name" value="C2_dom"/>
</dbReference>
<dbReference type="Gene3D" id="1.10.238.10">
    <property type="entry name" value="EF-hand"/>
    <property type="match status" value="1"/>
</dbReference>
<feature type="compositionally biased region" description="Polar residues" evidence="8">
    <location>
        <begin position="1323"/>
        <end position="1339"/>
    </location>
</feature>
<dbReference type="Gene3D" id="2.60.40.150">
    <property type="entry name" value="C2 domain"/>
    <property type="match status" value="1"/>
</dbReference>
<keyword evidence="6" id="KW-0344">Guanine-nucleotide releasing factor</keyword>
<feature type="region of interest" description="Disordered" evidence="8">
    <location>
        <begin position="1262"/>
        <end position="1298"/>
    </location>
</feature>
<dbReference type="Pfam" id="PF09279">
    <property type="entry name" value="EF-hand_like"/>
    <property type="match status" value="1"/>
</dbReference>
<gene>
    <name evidence="14" type="primary">6052556</name>
    <name evidence="13" type="ORF">CpipJ_CPIJ018676</name>
</gene>
<evidence type="ECO:0000259" key="11">
    <source>
        <dbReference type="PROSITE" id="PS50009"/>
    </source>
</evidence>
<keyword evidence="4 7" id="KW-0443">Lipid metabolism</keyword>
<dbReference type="InterPro" id="IPR015359">
    <property type="entry name" value="PLC_EF-hand-like"/>
</dbReference>
<protein>
    <recommendedName>
        <fullName evidence="1 7">Phosphoinositide phospholipase C</fullName>
        <ecNumber evidence="1 7">3.1.4.11</ecNumber>
    </recommendedName>
</protein>
<proteinExistence type="predicted"/>
<dbReference type="InterPro" id="IPR001895">
    <property type="entry name" value="RASGEF_cat_dom"/>
</dbReference>
<dbReference type="PANTHER" id="PTHR10336">
    <property type="entry name" value="PHOSPHOINOSITIDE-SPECIFIC PHOSPHOLIPASE C FAMILY PROTEIN"/>
    <property type="match status" value="1"/>
</dbReference>
<feature type="domain" description="Ras-associating" evidence="12">
    <location>
        <begin position="1678"/>
        <end position="1775"/>
    </location>
</feature>
<feature type="domain" description="PI-PLC Y-box" evidence="10">
    <location>
        <begin position="1389"/>
        <end position="1491"/>
    </location>
</feature>
<dbReference type="Pfam" id="PF00388">
    <property type="entry name" value="PI-PLC-X"/>
    <property type="match status" value="1"/>
</dbReference>
<feature type="compositionally biased region" description="Polar residues" evidence="8">
    <location>
        <begin position="1385"/>
        <end position="1395"/>
    </location>
</feature>
<keyword evidence="15" id="KW-1185">Reference proteome</keyword>
<dbReference type="SUPFAM" id="SSF47473">
    <property type="entry name" value="EF-hand"/>
    <property type="match status" value="1"/>
</dbReference>
<feature type="region of interest" description="Disordered" evidence="8">
    <location>
        <begin position="204"/>
        <end position="238"/>
    </location>
</feature>
<dbReference type="GO" id="GO:0005085">
    <property type="term" value="F:guanyl-nucleotide exchange factor activity"/>
    <property type="evidence" value="ECO:0007669"/>
    <property type="project" value="UniProtKB-KW"/>
</dbReference>
<dbReference type="KEGG" id="cqu:CpipJ_CPIJ018676"/>
<dbReference type="SUPFAM" id="SSF54236">
    <property type="entry name" value="Ubiquitin-like"/>
    <property type="match status" value="2"/>
</dbReference>
<feature type="domain" description="C2" evidence="9">
    <location>
        <begin position="1497"/>
        <end position="1621"/>
    </location>
</feature>
<dbReference type="SMART" id="SM00149">
    <property type="entry name" value="PLCYc"/>
    <property type="match status" value="1"/>
</dbReference>
<dbReference type="GO" id="GO:0007265">
    <property type="term" value="P:Ras protein signal transduction"/>
    <property type="evidence" value="ECO:0007669"/>
    <property type="project" value="TreeGrafter"/>
</dbReference>
<dbReference type="FunFam" id="3.10.20.90:FF:000325">
    <property type="entry name" value="Phosphoinositide phospholipase C"/>
    <property type="match status" value="1"/>
</dbReference>
<dbReference type="InterPro" id="IPR000909">
    <property type="entry name" value="PLipase_C_PInositol-sp_X_dom"/>
</dbReference>
<keyword evidence="5" id="KW-0807">Transducer</keyword>
<dbReference type="FunFam" id="3.20.20.190:FF:000039">
    <property type="entry name" value="Phosphoinositide phospholipase C"/>
    <property type="match status" value="1"/>
</dbReference>
<dbReference type="InterPro" id="IPR036964">
    <property type="entry name" value="RASGEF_cat_dom_sf"/>
</dbReference>
<feature type="domain" description="Ras-associating" evidence="12">
    <location>
        <begin position="1834"/>
        <end position="1918"/>
    </location>
</feature>
<feature type="compositionally biased region" description="Acidic residues" evidence="8">
    <location>
        <begin position="1216"/>
        <end position="1230"/>
    </location>
</feature>
<dbReference type="GO" id="GO:0051209">
    <property type="term" value="P:release of sequestered calcium ion into cytosol"/>
    <property type="evidence" value="ECO:0007669"/>
    <property type="project" value="TreeGrafter"/>
</dbReference>
<evidence type="ECO:0000256" key="4">
    <source>
        <dbReference type="ARBA" id="ARBA00023098"/>
    </source>
</evidence>
<feature type="compositionally biased region" description="Low complexity" evidence="8">
    <location>
        <begin position="1370"/>
        <end position="1382"/>
    </location>
</feature>
<feature type="compositionally biased region" description="Low complexity" evidence="8">
    <location>
        <begin position="2010"/>
        <end position="2024"/>
    </location>
</feature>
<feature type="compositionally biased region" description="Low complexity" evidence="8">
    <location>
        <begin position="210"/>
        <end position="225"/>
    </location>
</feature>
<sequence>MREAFPGLPFNSNVAAEKLLLSTLSAPLDQTVHLKEQKVNNKLRHSTVSPLTVSLSSSSLSSNATVASNSAATSHKHGPGIVITEKIINNSQGETIEEALVDTESEKNVVLDSHSAQSNVGNLPSTVVQAGTAVATTTTTSNAGTSSTTPSFGELDELHSILHFPEEVALRITDTEYHLFYQVLPNDFINDAILELQKEQTFKTSNQNHTSLSTTSVSCSNNNVSRTQEPKDSSSVNGIGTADSTAITADTHSEYQSSLSSIRKRFEETSAWTNYFVLSQGTQDERKAAFACLLRVAISCWNIGNFNGAKEIVDGLKSIKRESIWSSEAERARNSAFEFLTNVFDSNEYENALSRALAISTCRTVPYFKNHINELKKLLRAVPESLHDGDDDDVQCQQDRYYLGETKQILQEDDEEMLLRLSQVELPLKHPETSTSSESPTVDNLEQTIYQRVQPAFKTILACVSHHQSLCRELPHSLQEFLRTAANSPRQTKIPLYQPSNLQELEEDYEVEIGNYNPVQPLFYDHGVSIVPLSTKKSNVVDHHILQILHHGTTAVLWEPEIPAERSTFVYLRLERSCSCISWQRTAWRRIKSQQDINPNQNPEENVTWRFASRCTSNIGDVEVQSQNLEEGILDLGTVKDIAMGSRNHEYDHDILAAGKRFGLTHVESCISLLYGNSASENRFLCILCPPLLCRTWFIGLHWMLRGFRRQQSLIDRSMLWLKELYIQLYYEEGMCSEPTVSDAIKAFGGQLYLSSMKSLSRTQINDSTPELVATTTAATANKKDCNSKIRKKRSMANLLNQSTVHNSSISATDPCISDLEKSRLNDKKRDRYDSQDQLCQNMKKLNIGSVTQDTQLDFLSFVTLYRSFSILIRHDLQDIFNQLAVASMSRATLNGEKSRSAPELSEMAVKRLLTRNCSLDLESSDAKHTRKRHFDTIAASSIAVKNDHIISSNKVITLATLKKFLETRQMELLNDEDVKTIIQRHEPEAAHRIENCMSFEGFARYMMDKDNYAFLSELMPESTYMNLPLSQYYIASSHNTYLTGHQLKGESSVELYSQVLLTGARCVELDCWDGEDGTPVIYHGHTFTTKIPFRAVVDAINKAAFVQSAYPVILSIENHCSVVQQQRMATIFQSIFGEKLVTNFLFDYDYTDEPFLPSPLSLKHKILIKNKKLIVEVPATLSTGLTRQNTYKQSNLSSRASSIISNTSGNSLNEEFSDDEYEDDDDFDNIDDKTYHVNWGSIEDKSRHSLSHGNISTPTRQHLQLQHQQQFFQQQQQQQQQHQQHLQQEERSRKRSNQIARELSDLVIYIQAIKYRGLNPYSPHNSTRANPRQQLKTSGSVVTVGSILKNSSGDTLSLPSSSHLSDSLSLSYDSSMSGSESHLPPTTRTRNMPNANHPCYQCSSLNEASAKKLCRKDPLGLIAHTETQLMRTYPAGLRIDSSNFNPVWFWSFGFQMVALNYQTEDMPMHINKAMFEENNSCGYVRKPDVLWNRSHLMYRRFNPLEKEFDGLHVTQLVINIVSGQYLHHVANGSTIHVEIELLGIPIDCGRRRTKPIKHNLFNPVWNETFFFKIMFHDLAFLKFTVYESESIIVAQRVISLKCFRPGYRHVRLRSPTNQPLHMASLFVYTRVEEEGLDRSYGEIDEQYLQQTRQANRKDIPEDIEPILESKVPLLKRKTFFCTVYDAVPNNPFTILKITQECTTKDVLVMVLQKMHKQKADISNFILIEEVYTGWEKKDKRHPPTQRVLDMTEKPLQAQACWKGDGRFILKRIGNDPSSRAWVTSIRRTADARRASIATTTGGGEAAGGLQAGSTPDDPLALENVDNFLVCVFNVSNDIPYAILRVPIKSTAQDVLAQALLKARRLDNPNNFVLVEELNYSNKSNDTMQRILLDDENVYMTQANWKSIGRFVIHERSQLTPSTIRKTILPIEKISRGFSISRGSSSSSTSVHSLISKSPIQVALSDPTTSRIKCRSADVHGARSKHSHSGPGSGTSIGGRHKYSSEKETSFSSTSSSSNATSKSSNRREVHSEGETLSDEDVKENDILSTMSRFKRMSIKKLKSWKS</sequence>
<feature type="compositionally biased region" description="Low complexity" evidence="8">
    <location>
        <begin position="1262"/>
        <end position="1287"/>
    </location>
</feature>
<evidence type="ECO:0000256" key="2">
    <source>
        <dbReference type="ARBA" id="ARBA00022801"/>
    </source>
</evidence>
<evidence type="ECO:0000259" key="10">
    <source>
        <dbReference type="PROSITE" id="PS50008"/>
    </source>
</evidence>
<dbReference type="Pfam" id="PF00168">
    <property type="entry name" value="C2"/>
    <property type="match status" value="1"/>
</dbReference>
<dbReference type="PANTHER" id="PTHR10336:SF6">
    <property type="entry name" value="1-PHOSPHATIDYLINOSITOL 4,5-BISPHOSPHATE PHOSPHODIESTERASE EPSILON-1"/>
    <property type="match status" value="1"/>
</dbReference>
<dbReference type="FunFam" id="3.10.20.90:FF:000238">
    <property type="entry name" value="Phosphoinositide phospholipase C"/>
    <property type="match status" value="1"/>
</dbReference>
<dbReference type="PROSITE" id="PS50200">
    <property type="entry name" value="RA"/>
    <property type="match status" value="2"/>
</dbReference>
<dbReference type="Pfam" id="PF00788">
    <property type="entry name" value="RA"/>
    <property type="match status" value="2"/>
</dbReference>
<dbReference type="HOGENOM" id="CLU_001158_1_0_1"/>
<dbReference type="PROSITE" id="PS50004">
    <property type="entry name" value="C2"/>
    <property type="match status" value="1"/>
</dbReference>
<organism>
    <name type="scientific">Culex quinquefasciatus</name>
    <name type="common">Southern house mosquito</name>
    <name type="synonym">Culex pungens</name>
    <dbReference type="NCBI Taxonomy" id="7176"/>
    <lineage>
        <taxon>Eukaryota</taxon>
        <taxon>Metazoa</taxon>
        <taxon>Ecdysozoa</taxon>
        <taxon>Arthropoda</taxon>
        <taxon>Hexapoda</taxon>
        <taxon>Insecta</taxon>
        <taxon>Pterygota</taxon>
        <taxon>Neoptera</taxon>
        <taxon>Endopterygota</taxon>
        <taxon>Diptera</taxon>
        <taxon>Nematocera</taxon>
        <taxon>Culicoidea</taxon>
        <taxon>Culicidae</taxon>
        <taxon>Culicinae</taxon>
        <taxon>Culicini</taxon>
        <taxon>Culex</taxon>
        <taxon>Culex</taxon>
    </lineage>
</organism>
<dbReference type="InterPro" id="IPR001192">
    <property type="entry name" value="PI-PLC_fam"/>
</dbReference>
<dbReference type="EMBL" id="DS233046">
    <property type="protein sequence ID" value="EDS27728.1"/>
    <property type="molecule type" value="Genomic_DNA"/>
</dbReference>
<dbReference type="EnsemblMetazoa" id="CPIJ018676-RA">
    <property type="protein sequence ID" value="CPIJ018676-PA"/>
    <property type="gene ID" value="CPIJ018676"/>
</dbReference>
<dbReference type="Gene3D" id="1.10.840.10">
    <property type="entry name" value="Ras guanine-nucleotide exchange factors catalytic domain"/>
    <property type="match status" value="1"/>
</dbReference>
<dbReference type="SUPFAM" id="SSF51695">
    <property type="entry name" value="PLC-like phosphodiesterases"/>
    <property type="match status" value="1"/>
</dbReference>
<dbReference type="SMART" id="SM00314">
    <property type="entry name" value="RA"/>
    <property type="match status" value="2"/>
</dbReference>
<dbReference type="SUPFAM" id="SSF49562">
    <property type="entry name" value="C2 domain (Calcium/lipid-binding domain, CaLB)"/>
    <property type="match status" value="1"/>
</dbReference>
<evidence type="ECO:0000256" key="5">
    <source>
        <dbReference type="ARBA" id="ARBA00023224"/>
    </source>
</evidence>
<dbReference type="FunFam" id="2.60.40.150:FF:000183">
    <property type="entry name" value="Phosphoinositide phospholipase C"/>
    <property type="match status" value="1"/>
</dbReference>
<dbReference type="SMART" id="SM00239">
    <property type="entry name" value="C2"/>
    <property type="match status" value="1"/>
</dbReference>
<dbReference type="PRINTS" id="PR00390">
    <property type="entry name" value="PHPHLIPASEC"/>
</dbReference>
<dbReference type="GO" id="GO:0048015">
    <property type="term" value="P:phosphatidylinositol-mediated signaling"/>
    <property type="evidence" value="ECO:0007669"/>
    <property type="project" value="TreeGrafter"/>
</dbReference>
<dbReference type="PROSITE" id="PS50008">
    <property type="entry name" value="PIPLC_Y_DOMAIN"/>
    <property type="match status" value="1"/>
</dbReference>
<evidence type="ECO:0000313" key="14">
    <source>
        <dbReference type="EnsemblMetazoa" id="CPIJ018676-PA"/>
    </source>
</evidence>
<dbReference type="Pfam" id="PF00617">
    <property type="entry name" value="RasGEF"/>
    <property type="match status" value="1"/>
</dbReference>
<dbReference type="Gene3D" id="3.20.20.190">
    <property type="entry name" value="Phosphatidylinositol (PI) phosphodiesterase"/>
    <property type="match status" value="1"/>
</dbReference>
<dbReference type="Proteomes" id="UP000002320">
    <property type="component" value="Unassembled WGS sequence"/>
</dbReference>
<evidence type="ECO:0000256" key="3">
    <source>
        <dbReference type="ARBA" id="ARBA00022963"/>
    </source>
</evidence>
<dbReference type="InterPro" id="IPR023578">
    <property type="entry name" value="Ras_GEF_dom_sf"/>
</dbReference>
<dbReference type="CDD" id="cd17114">
    <property type="entry name" value="RA_PLC-epsilon"/>
    <property type="match status" value="1"/>
</dbReference>
<accession>B0XGN4</accession>
<evidence type="ECO:0000313" key="15">
    <source>
        <dbReference type="Proteomes" id="UP000002320"/>
    </source>
</evidence>
<dbReference type="OMA" id="RCIRAGY"/>
<keyword evidence="3 7" id="KW-0442">Lipid degradation</keyword>
<dbReference type="OrthoDB" id="269822at2759"/>
<dbReference type="Gene3D" id="3.10.20.90">
    <property type="entry name" value="Phosphatidylinositol 3-kinase Catalytic Subunit, Chain A, domain 1"/>
    <property type="match status" value="2"/>
</dbReference>
<feature type="region of interest" description="Disordered" evidence="8">
    <location>
        <begin position="1975"/>
        <end position="2046"/>
    </location>
</feature>
<keyword evidence="2 7" id="KW-0378">Hydrolase</keyword>
<feature type="region of interest" description="Disordered" evidence="8">
    <location>
        <begin position="1197"/>
        <end position="1230"/>
    </location>
</feature>
<dbReference type="PROSITE" id="PS50007">
    <property type="entry name" value="PIPLC_X_DOMAIN"/>
    <property type="match status" value="1"/>
</dbReference>
<feature type="region of interest" description="Disordered" evidence="8">
    <location>
        <begin position="1370"/>
        <end position="1395"/>
    </location>
</feature>
<dbReference type="eggNOG" id="KOG0169">
    <property type="taxonomic scope" value="Eukaryota"/>
</dbReference>
<reference evidence="14" key="2">
    <citation type="submission" date="2021-02" db="UniProtKB">
        <authorList>
            <consortium name="EnsemblMetazoa"/>
        </authorList>
    </citation>
    <scope>IDENTIFICATION</scope>
    <source>
        <strain evidence="14">JHB</strain>
    </source>
</reference>
<dbReference type="InterPro" id="IPR029071">
    <property type="entry name" value="Ubiquitin-like_domsf"/>
</dbReference>
<feature type="compositionally biased region" description="Low complexity" evidence="8">
    <location>
        <begin position="1197"/>
        <end position="1209"/>
    </location>
</feature>
<dbReference type="SMART" id="SM00148">
    <property type="entry name" value="PLCXc"/>
    <property type="match status" value="1"/>
</dbReference>
<evidence type="ECO:0000256" key="8">
    <source>
        <dbReference type="SAM" id="MobiDB-lite"/>
    </source>
</evidence>
<dbReference type="InterPro" id="IPR035892">
    <property type="entry name" value="C2_domain_sf"/>
</dbReference>
<comment type="catalytic activity">
    <reaction evidence="7">
        <text>a 1,2-diacyl-sn-glycero-3-phospho-(1D-myo-inositol-4,5-bisphosphate) + H2O = 1D-myo-inositol 1,4,5-trisphosphate + a 1,2-diacyl-sn-glycerol + H(+)</text>
        <dbReference type="Rhea" id="RHEA:33179"/>
        <dbReference type="ChEBI" id="CHEBI:15377"/>
        <dbReference type="ChEBI" id="CHEBI:15378"/>
        <dbReference type="ChEBI" id="CHEBI:17815"/>
        <dbReference type="ChEBI" id="CHEBI:58456"/>
        <dbReference type="ChEBI" id="CHEBI:203600"/>
        <dbReference type="EC" id="3.1.4.11"/>
    </reaction>
</comment>
<dbReference type="VEuPathDB" id="VectorBase:CPIJ018676"/>
<dbReference type="InParanoid" id="B0XGN4"/>
<feature type="domain" description="Ras-GEF" evidence="11">
    <location>
        <begin position="164"/>
        <end position="456"/>
    </location>
</feature>
<dbReference type="STRING" id="7176.B0XGN4"/>
<evidence type="ECO:0000259" key="12">
    <source>
        <dbReference type="PROSITE" id="PS50200"/>
    </source>
</evidence>
<dbReference type="CDD" id="cd00275">
    <property type="entry name" value="C2_PLC_like"/>
    <property type="match status" value="1"/>
</dbReference>
<dbReference type="InterPro" id="IPR011992">
    <property type="entry name" value="EF-hand-dom_pair"/>
</dbReference>
<dbReference type="PROSITE" id="PS50009">
    <property type="entry name" value="RASGEF_CAT"/>
    <property type="match status" value="1"/>
</dbReference>
<evidence type="ECO:0000256" key="7">
    <source>
        <dbReference type="RuleBase" id="RU361133"/>
    </source>
</evidence>
<dbReference type="SMART" id="SM00147">
    <property type="entry name" value="RasGEF"/>
    <property type="match status" value="1"/>
</dbReference>
<reference evidence="13" key="1">
    <citation type="submission" date="2007-03" db="EMBL/GenBank/DDBJ databases">
        <title>Annotation of Culex pipiens quinquefasciatus.</title>
        <authorList>
            <consortium name="The Broad Institute Genome Sequencing Platform"/>
            <person name="Atkinson P.W."/>
            <person name="Hemingway J."/>
            <person name="Christensen B.M."/>
            <person name="Higgs S."/>
            <person name="Kodira C."/>
            <person name="Hannick L."/>
            <person name="Megy K."/>
            <person name="O'Leary S."/>
            <person name="Pearson M."/>
            <person name="Haas B.J."/>
            <person name="Mauceli E."/>
            <person name="Wortman J.R."/>
            <person name="Lee N.H."/>
            <person name="Guigo R."/>
            <person name="Stanke M."/>
            <person name="Alvarado L."/>
            <person name="Amedeo P."/>
            <person name="Antoine C.H."/>
            <person name="Arensburger P."/>
            <person name="Bidwell S.L."/>
            <person name="Crawford M."/>
            <person name="Camaro F."/>
            <person name="Devon K."/>
            <person name="Engels R."/>
            <person name="Hammond M."/>
            <person name="Howarth C."/>
            <person name="Koehrsen M."/>
            <person name="Lawson D."/>
            <person name="Montgomery P."/>
            <person name="Nene V."/>
            <person name="Nusbaum C."/>
            <person name="Puiu D."/>
            <person name="Romero-Severson J."/>
            <person name="Severson D.W."/>
            <person name="Shumway M."/>
            <person name="Sisk P."/>
            <person name="Stolte C."/>
            <person name="Zeng Q."/>
            <person name="Eisenstadt E."/>
            <person name="Fraser-Liggett C."/>
            <person name="Strausberg R."/>
            <person name="Galagan J."/>
            <person name="Birren B."/>
            <person name="Collins F.H."/>
        </authorList>
    </citation>
    <scope>NUCLEOTIDE SEQUENCE [LARGE SCALE GENOMIC DNA]</scope>
    <source>
        <strain evidence="13">JHB</strain>
    </source>
</reference>
<dbReference type="GO" id="GO:0004435">
    <property type="term" value="F:phosphatidylinositol-4,5-bisphosphate phospholipase C activity"/>
    <property type="evidence" value="ECO:0007669"/>
    <property type="project" value="UniProtKB-EC"/>
</dbReference>
<dbReference type="InterPro" id="IPR000159">
    <property type="entry name" value="RA_dom"/>
</dbReference>
<name>B0XGN4_CULQU</name>
<dbReference type="GO" id="GO:0007186">
    <property type="term" value="P:G protein-coupled receptor signaling pathway"/>
    <property type="evidence" value="ECO:0007669"/>
    <property type="project" value="TreeGrafter"/>
</dbReference>
<evidence type="ECO:0000256" key="6">
    <source>
        <dbReference type="PROSITE-ProRule" id="PRU00168"/>
    </source>
</evidence>
<evidence type="ECO:0000259" key="9">
    <source>
        <dbReference type="PROSITE" id="PS50004"/>
    </source>
</evidence>
<evidence type="ECO:0000256" key="1">
    <source>
        <dbReference type="ARBA" id="ARBA00012368"/>
    </source>
</evidence>
<dbReference type="GO" id="GO:0046488">
    <property type="term" value="P:phosphatidylinositol metabolic process"/>
    <property type="evidence" value="ECO:0007669"/>
    <property type="project" value="TreeGrafter"/>
</dbReference>